<dbReference type="Gene3D" id="3.90.226.10">
    <property type="entry name" value="2-enoyl-CoA Hydratase, Chain A, domain 1"/>
    <property type="match status" value="1"/>
</dbReference>
<dbReference type="PANTHER" id="PTHR32060">
    <property type="entry name" value="TAIL-SPECIFIC PROTEASE"/>
    <property type="match status" value="1"/>
</dbReference>
<dbReference type="GO" id="GO:0004175">
    <property type="term" value="F:endopeptidase activity"/>
    <property type="evidence" value="ECO:0007669"/>
    <property type="project" value="TreeGrafter"/>
</dbReference>
<feature type="region of interest" description="Disordered" evidence="1">
    <location>
        <begin position="96"/>
        <end position="119"/>
    </location>
</feature>
<keyword evidence="5" id="KW-1185">Reference proteome</keyword>
<evidence type="ECO:0000313" key="4">
    <source>
        <dbReference type="EMBL" id="OJH38408.1"/>
    </source>
</evidence>
<reference evidence="5" key="1">
    <citation type="submission" date="2016-11" db="EMBL/GenBank/DDBJ databases">
        <authorList>
            <person name="Shukria A."/>
            <person name="Stevens D.C."/>
        </authorList>
    </citation>
    <scope>NUCLEOTIDE SEQUENCE [LARGE SCALE GENOMIC DNA]</scope>
    <source>
        <strain evidence="5">Cbfe23</strain>
    </source>
</reference>
<evidence type="ECO:0000313" key="5">
    <source>
        <dbReference type="Proteomes" id="UP000182229"/>
    </source>
</evidence>
<dbReference type="RefSeq" id="WP_071900914.1">
    <property type="nucleotide sequence ID" value="NZ_MPIN01000006.1"/>
</dbReference>
<dbReference type="Proteomes" id="UP000182229">
    <property type="component" value="Unassembled WGS sequence"/>
</dbReference>
<gene>
    <name evidence="4" type="ORF">BON30_25125</name>
</gene>
<evidence type="ECO:0000259" key="3">
    <source>
        <dbReference type="Pfam" id="PF03572"/>
    </source>
</evidence>
<name>A0A1L9B847_9BACT</name>
<organism evidence="4 5">
    <name type="scientific">Cystobacter ferrugineus</name>
    <dbReference type="NCBI Taxonomy" id="83449"/>
    <lineage>
        <taxon>Bacteria</taxon>
        <taxon>Pseudomonadati</taxon>
        <taxon>Myxococcota</taxon>
        <taxon>Myxococcia</taxon>
        <taxon>Myxococcales</taxon>
        <taxon>Cystobacterineae</taxon>
        <taxon>Archangiaceae</taxon>
        <taxon>Cystobacter</taxon>
    </lineage>
</organism>
<dbReference type="AlphaFoldDB" id="A0A1L9B847"/>
<dbReference type="InterPro" id="IPR005151">
    <property type="entry name" value="Tail-specific_protease"/>
</dbReference>
<feature type="signal peptide" evidence="2">
    <location>
        <begin position="1"/>
        <end position="22"/>
    </location>
</feature>
<accession>A0A1L9B847</accession>
<evidence type="ECO:0000256" key="1">
    <source>
        <dbReference type="SAM" id="MobiDB-lite"/>
    </source>
</evidence>
<dbReference type="GO" id="GO:0006508">
    <property type="term" value="P:proteolysis"/>
    <property type="evidence" value="ECO:0007669"/>
    <property type="project" value="InterPro"/>
</dbReference>
<comment type="caution">
    <text evidence="4">The sequence shown here is derived from an EMBL/GenBank/DDBJ whole genome shotgun (WGS) entry which is preliminary data.</text>
</comment>
<dbReference type="SUPFAM" id="SSF52096">
    <property type="entry name" value="ClpP/crotonase"/>
    <property type="match status" value="2"/>
</dbReference>
<proteinExistence type="predicted"/>
<dbReference type="OrthoDB" id="8365150at2"/>
<dbReference type="Pfam" id="PF03572">
    <property type="entry name" value="Peptidase_S41"/>
    <property type="match status" value="1"/>
</dbReference>
<protein>
    <recommendedName>
        <fullName evidence="3">Tail specific protease domain-containing protein</fullName>
    </recommendedName>
</protein>
<dbReference type="EMBL" id="MPIN01000006">
    <property type="protein sequence ID" value="OJH38408.1"/>
    <property type="molecule type" value="Genomic_DNA"/>
</dbReference>
<feature type="chain" id="PRO_5012589373" description="Tail specific protease domain-containing protein" evidence="2">
    <location>
        <begin position="23"/>
        <end position="750"/>
    </location>
</feature>
<evidence type="ECO:0000256" key="2">
    <source>
        <dbReference type="SAM" id="SignalP"/>
    </source>
</evidence>
<dbReference type="STRING" id="83449.BON30_25125"/>
<dbReference type="GO" id="GO:0030288">
    <property type="term" value="C:outer membrane-bounded periplasmic space"/>
    <property type="evidence" value="ECO:0007669"/>
    <property type="project" value="TreeGrafter"/>
</dbReference>
<dbReference type="GO" id="GO:0007165">
    <property type="term" value="P:signal transduction"/>
    <property type="evidence" value="ECO:0007669"/>
    <property type="project" value="TreeGrafter"/>
</dbReference>
<dbReference type="Gene3D" id="3.30.750.44">
    <property type="match status" value="2"/>
</dbReference>
<dbReference type="PANTHER" id="PTHR32060:SF30">
    <property type="entry name" value="CARBOXY-TERMINAL PROCESSING PROTEASE CTPA"/>
    <property type="match status" value="1"/>
</dbReference>
<reference evidence="4 5" key="2">
    <citation type="submission" date="2016-12" db="EMBL/GenBank/DDBJ databases">
        <title>Draft Genome Sequence of Cystobacter ferrugineus Strain Cbfe23.</title>
        <authorList>
            <person name="Akbar S."/>
            <person name="Dowd S.E."/>
            <person name="Stevens D.C."/>
        </authorList>
    </citation>
    <scope>NUCLEOTIDE SEQUENCE [LARGE SCALE GENOMIC DNA]</scope>
    <source>
        <strain evidence="4 5">Cbfe23</strain>
    </source>
</reference>
<dbReference type="GO" id="GO:0008236">
    <property type="term" value="F:serine-type peptidase activity"/>
    <property type="evidence" value="ECO:0007669"/>
    <property type="project" value="InterPro"/>
</dbReference>
<dbReference type="InterPro" id="IPR029045">
    <property type="entry name" value="ClpP/crotonase-like_dom_sf"/>
</dbReference>
<keyword evidence="2" id="KW-0732">Signal</keyword>
<sequence>MLRTLLTRFILAAGLIAWTASAAPTPNAPELPSPEERLNRLARLWGQVKYRHPSLAYKPIDWDAALITALPRVEAAKDRAAYAAAVQDMLETLNDPATRILRPDERQDSAPADPARTREPRRWEAKDVLVINMGVRQPTAPLREELTRAKAVILDLRARGLDPRASEAMRQTLGEVLPLLLTQELQVPGPRAVYHSGYRPQTISSSGGFATSFLTSTGERISPQAPGKALPLLFLLDDQSSVDARVLTMKAQGLAQIITEGRLDDGSSVERTRVDLGAGLTAVVRLSELGVPLRADAVLPKRSRSGKDEALLKALELARKPARGKAPKVREADLPPGRWQADEAYANMPYPDRPYRLLALFRMWNIIEFFYPYKHLMDQDWDQALTTFLPRFSKAKDAAEYALAVAEMSTLLKDGHTTLHGHPELEKRGIAGVLAPFEAMELEGKAVVTRVWDEAAAPGIAPGQVIETYEGKPLAERMNALKSYVTASTPAHLRHRLLARALSGAEGSQATVGVRDAAGARKQVRFTRSMRSLQKPPTGDAWRLLGNGVGYVDLTRLQPADVATLFEKMKSTKALVFDMRGYPHGTAWAIAPYLNARKAPYGAVIERNIVSSEELGGRYKYYQPLPQANVTPYKGRTVMLIDERTISQAEYTGLFFEAANNTTFIGTPSAGADGDVTNMVLPGGIALLFSGDDVRHVDGRQLQRVGLKPQVFVRPSLASVQKGQDEVLERALKYLVSKGVSAKVSGETPR</sequence>
<feature type="domain" description="Tail specific protease" evidence="3">
    <location>
        <begin position="549"/>
        <end position="711"/>
    </location>
</feature>